<organism evidence="1 2">
    <name type="scientific">Neolewinella antarctica</name>
    <dbReference type="NCBI Taxonomy" id="442734"/>
    <lineage>
        <taxon>Bacteria</taxon>
        <taxon>Pseudomonadati</taxon>
        <taxon>Bacteroidota</taxon>
        <taxon>Saprospiria</taxon>
        <taxon>Saprospirales</taxon>
        <taxon>Lewinellaceae</taxon>
        <taxon>Neolewinella</taxon>
    </lineage>
</organism>
<sequence>MLPRLLNISLAFLVLIGSVGLPVSRHFCMGELKSVAIFGEAEKCHEEQQKAHCPFHPAPTADDSATDKKDCCSDEQDLIQIDDQEPTTATVLPPVVAIVPDFPTLLFTYRPASRLNRDKNNNFENYRPPPLLTDVVRAFQIFRI</sequence>
<reference evidence="1 2" key="1">
    <citation type="submission" date="2020-03" db="EMBL/GenBank/DDBJ databases">
        <title>Genomic Encyclopedia of Type Strains, Phase IV (KMG-IV): sequencing the most valuable type-strain genomes for metagenomic binning, comparative biology and taxonomic classification.</title>
        <authorList>
            <person name="Goeker M."/>
        </authorList>
    </citation>
    <scope>NUCLEOTIDE SEQUENCE [LARGE SCALE GENOMIC DNA]</scope>
    <source>
        <strain evidence="1 2">DSM 105096</strain>
    </source>
</reference>
<dbReference type="Proteomes" id="UP000770785">
    <property type="component" value="Unassembled WGS sequence"/>
</dbReference>
<dbReference type="EMBL" id="JAATJH010000002">
    <property type="protein sequence ID" value="NJC25840.1"/>
    <property type="molecule type" value="Genomic_DNA"/>
</dbReference>
<proteinExistence type="predicted"/>
<name>A0ABX0X999_9BACT</name>
<dbReference type="RefSeq" id="WP_168036615.1">
    <property type="nucleotide sequence ID" value="NZ_JAATJH010000002.1"/>
</dbReference>
<protein>
    <submittedName>
        <fullName evidence="1">Uncharacterized protein</fullName>
    </submittedName>
</protein>
<dbReference type="InterPro" id="IPR058512">
    <property type="entry name" value="DUF8199"/>
</dbReference>
<gene>
    <name evidence="1" type="ORF">GGR27_001339</name>
</gene>
<keyword evidence="2" id="KW-1185">Reference proteome</keyword>
<dbReference type="InterPro" id="IPR058060">
    <property type="entry name" value="HYC_CC_PP"/>
</dbReference>
<dbReference type="NCBIfam" id="NF047658">
    <property type="entry name" value="HYC_CC_PP"/>
    <property type="match status" value="1"/>
</dbReference>
<evidence type="ECO:0000313" key="1">
    <source>
        <dbReference type="EMBL" id="NJC25840.1"/>
    </source>
</evidence>
<dbReference type="Pfam" id="PF26622">
    <property type="entry name" value="DUF8199"/>
    <property type="match status" value="1"/>
</dbReference>
<evidence type="ECO:0000313" key="2">
    <source>
        <dbReference type="Proteomes" id="UP000770785"/>
    </source>
</evidence>
<comment type="caution">
    <text evidence="1">The sequence shown here is derived from an EMBL/GenBank/DDBJ whole genome shotgun (WGS) entry which is preliminary data.</text>
</comment>
<accession>A0ABX0X999</accession>